<dbReference type="FunFam" id="3.30.565.10:FF:000023">
    <property type="entry name" value="PAS domain-containing sensor histidine kinase"/>
    <property type="match status" value="1"/>
</dbReference>
<keyword evidence="5" id="KW-1003">Cell membrane</keyword>
<evidence type="ECO:0000256" key="4">
    <source>
        <dbReference type="ARBA" id="ARBA00012438"/>
    </source>
</evidence>
<dbReference type="EC" id="2.7.13.3" evidence="4"/>
<accession>A0A0D7EDW1</accession>
<dbReference type="InterPro" id="IPR003661">
    <property type="entry name" value="HisK_dim/P_dom"/>
</dbReference>
<dbReference type="PRINTS" id="PR00344">
    <property type="entry name" value="BCTRLSENSOR"/>
</dbReference>
<dbReference type="PANTHER" id="PTHR43047">
    <property type="entry name" value="TWO-COMPONENT HISTIDINE PROTEIN KINASE"/>
    <property type="match status" value="1"/>
</dbReference>
<dbReference type="Gene3D" id="3.30.450.40">
    <property type="match status" value="1"/>
</dbReference>
<dbReference type="SMART" id="SM00387">
    <property type="entry name" value="HATPase_c"/>
    <property type="match status" value="1"/>
</dbReference>
<feature type="domain" description="PAC" evidence="15">
    <location>
        <begin position="268"/>
        <end position="320"/>
    </location>
</feature>
<dbReference type="PROSITE" id="PS50112">
    <property type="entry name" value="PAS"/>
    <property type="match status" value="1"/>
</dbReference>
<organism evidence="16 17">
    <name type="scientific">Stutzerimonas stutzeri</name>
    <name type="common">Pseudomonas stutzeri</name>
    <dbReference type="NCBI Taxonomy" id="316"/>
    <lineage>
        <taxon>Bacteria</taxon>
        <taxon>Pseudomonadati</taxon>
        <taxon>Pseudomonadota</taxon>
        <taxon>Gammaproteobacteria</taxon>
        <taxon>Pseudomonadales</taxon>
        <taxon>Pseudomonadaceae</taxon>
        <taxon>Stutzerimonas</taxon>
    </lineage>
</organism>
<feature type="domain" description="Histidine kinase" evidence="13">
    <location>
        <begin position="579"/>
        <end position="797"/>
    </location>
</feature>
<dbReference type="InterPro" id="IPR036097">
    <property type="entry name" value="HisK_dim/P_sf"/>
</dbReference>
<feature type="domain" description="PAS" evidence="14">
    <location>
        <begin position="179"/>
        <end position="234"/>
    </location>
</feature>
<dbReference type="InterPro" id="IPR013656">
    <property type="entry name" value="PAS_4"/>
</dbReference>
<dbReference type="PROSITE" id="PS50109">
    <property type="entry name" value="HIS_KIN"/>
    <property type="match status" value="1"/>
</dbReference>
<name>A0A0D7EDW1_STUST</name>
<sequence>MESPQHSTTPMPSTVQPRELSRLAALLRYEILDTPEDSAFDDFTALAAQMCDTPIALISLVDDRRQWFKSRVGLDVSETSREISFCTYTIAGDEIFEVPDTLQDPRFCNNPLVLGDPHIRFYAGTPLTSPDGYNLGTLCVIDRQPRRLSAQQRETLERLGRQVIRLFEQHLLAHRHAEQAALQQAILDSASSAVLVTRPDGVVTSVNPTAERLLGYSEQALVGHPLTAALFCPEALQRRALLLSSELQIPLEADFSVLTAPLHRGRRDMSEWRLRHQNGNEVPVLLGVTAIHDEQEHLRGYLVNAYDLAYQEQLQLRLQQIAAQVPGMLFQFHWRADGPACFPYVSEGVEQIYGLSPAQLASSFAPIVGRVHGPDRSALLLSIRQAARELTPWHSEHRVEHPHKGLIWVEARATPLQQVDGSVLWHGFVTDITARKAEQLELDKQQEMNRRLLEALSEAVIACDAEGNLTLFNEKAKQWHGADVAPLSPSEWARHYRLYRADGVTPLKPEEIPLRRALNGEHVIDHEMVLLSNGAPRHVLSNADPLYTSDGQRMGAVVVLHDITERKRIERLQREFISTVSHELRTPLTSITGALALICSNVMGEVPESMHELLEIAQQNSQRLSALIDDLLDMDKLHAGKMRFDMLEQPLQPQLELALRSNGSYAERHGVQLHLGACPAVSVTVDAMRLQQVLSNLLSNAAKFSPAGERVELSAQVSDDRVRVSVRDQGPGISDEFRARVFQKFAQADSSDSRQQGGTGLGLAISKELIEHMGGQIGFESEPGQGACFWFELPIQGQAKESP</sequence>
<evidence type="ECO:0000313" key="17">
    <source>
        <dbReference type="Proteomes" id="UP000032439"/>
    </source>
</evidence>
<keyword evidence="11" id="KW-0902">Two-component regulatory system</keyword>
<dbReference type="InterPro" id="IPR000014">
    <property type="entry name" value="PAS"/>
</dbReference>
<dbReference type="InterPro" id="IPR036890">
    <property type="entry name" value="HATPase_C_sf"/>
</dbReference>
<evidence type="ECO:0000256" key="1">
    <source>
        <dbReference type="ARBA" id="ARBA00000085"/>
    </source>
</evidence>
<dbReference type="CDD" id="cd16922">
    <property type="entry name" value="HATPase_EvgS-ArcB-TorS-like"/>
    <property type="match status" value="1"/>
</dbReference>
<dbReference type="EMBL" id="JXXD01000027">
    <property type="protein sequence ID" value="KIZ37742.1"/>
    <property type="molecule type" value="Genomic_DNA"/>
</dbReference>
<dbReference type="InterPro" id="IPR005467">
    <property type="entry name" value="His_kinase_dom"/>
</dbReference>
<dbReference type="Pfam" id="PF02518">
    <property type="entry name" value="HATPase_c"/>
    <property type="match status" value="1"/>
</dbReference>
<dbReference type="SUPFAM" id="SSF47384">
    <property type="entry name" value="Homodimeric domain of signal transducing histidine kinase"/>
    <property type="match status" value="1"/>
</dbReference>
<dbReference type="AlphaFoldDB" id="A0A0D7EDW1"/>
<dbReference type="SUPFAM" id="SSF55781">
    <property type="entry name" value="GAF domain-like"/>
    <property type="match status" value="1"/>
</dbReference>
<dbReference type="SMART" id="SM00065">
    <property type="entry name" value="GAF"/>
    <property type="match status" value="1"/>
</dbReference>
<evidence type="ECO:0000259" key="15">
    <source>
        <dbReference type="PROSITE" id="PS50113"/>
    </source>
</evidence>
<dbReference type="GO" id="GO:0009927">
    <property type="term" value="F:histidine phosphotransfer kinase activity"/>
    <property type="evidence" value="ECO:0007669"/>
    <property type="project" value="TreeGrafter"/>
</dbReference>
<evidence type="ECO:0000256" key="3">
    <source>
        <dbReference type="ARBA" id="ARBA00004314"/>
    </source>
</evidence>
<comment type="catalytic activity">
    <reaction evidence="1">
        <text>ATP + protein L-histidine = ADP + protein N-phospho-L-histidine.</text>
        <dbReference type="EC" id="2.7.13.3"/>
    </reaction>
</comment>
<evidence type="ECO:0000259" key="13">
    <source>
        <dbReference type="PROSITE" id="PS50109"/>
    </source>
</evidence>
<feature type="domain" description="PAC" evidence="15">
    <location>
        <begin position="522"/>
        <end position="575"/>
    </location>
</feature>
<dbReference type="Pfam" id="PF01590">
    <property type="entry name" value="GAF"/>
    <property type="match status" value="1"/>
</dbReference>
<dbReference type="InterPro" id="IPR029016">
    <property type="entry name" value="GAF-like_dom_sf"/>
</dbReference>
<dbReference type="InterPro" id="IPR003018">
    <property type="entry name" value="GAF"/>
</dbReference>
<dbReference type="SUPFAM" id="SSF55785">
    <property type="entry name" value="PYP-like sensor domain (PAS domain)"/>
    <property type="match status" value="3"/>
</dbReference>
<evidence type="ECO:0000256" key="5">
    <source>
        <dbReference type="ARBA" id="ARBA00022475"/>
    </source>
</evidence>
<dbReference type="Gene3D" id="3.30.450.20">
    <property type="entry name" value="PAS domain"/>
    <property type="match status" value="3"/>
</dbReference>
<evidence type="ECO:0000256" key="11">
    <source>
        <dbReference type="ARBA" id="ARBA00023012"/>
    </source>
</evidence>
<dbReference type="GO" id="GO:0005886">
    <property type="term" value="C:plasma membrane"/>
    <property type="evidence" value="ECO:0007669"/>
    <property type="project" value="UniProtKB-SubCell"/>
</dbReference>
<evidence type="ECO:0000259" key="14">
    <source>
        <dbReference type="PROSITE" id="PS50112"/>
    </source>
</evidence>
<keyword evidence="6" id="KW-0597">Phosphoprotein</keyword>
<evidence type="ECO:0000256" key="8">
    <source>
        <dbReference type="ARBA" id="ARBA00022741"/>
    </source>
</evidence>
<dbReference type="CDD" id="cd00130">
    <property type="entry name" value="PAS"/>
    <property type="match status" value="2"/>
</dbReference>
<dbReference type="FunFam" id="1.10.287.130:FF:000001">
    <property type="entry name" value="Two-component sensor histidine kinase"/>
    <property type="match status" value="1"/>
</dbReference>
<dbReference type="PANTHER" id="PTHR43047:SF72">
    <property type="entry name" value="OSMOSENSING HISTIDINE PROTEIN KINASE SLN1"/>
    <property type="match status" value="1"/>
</dbReference>
<dbReference type="Pfam" id="PF00512">
    <property type="entry name" value="HisKA"/>
    <property type="match status" value="1"/>
</dbReference>
<dbReference type="InterPro" id="IPR001610">
    <property type="entry name" value="PAC"/>
</dbReference>
<dbReference type="SUPFAM" id="SSF55874">
    <property type="entry name" value="ATPase domain of HSP90 chaperone/DNA topoisomerase II/histidine kinase"/>
    <property type="match status" value="1"/>
</dbReference>
<keyword evidence="10" id="KW-0067">ATP-binding</keyword>
<dbReference type="Gene3D" id="3.30.565.10">
    <property type="entry name" value="Histidine kinase-like ATPase, C-terminal domain"/>
    <property type="match status" value="1"/>
</dbReference>
<evidence type="ECO:0000256" key="7">
    <source>
        <dbReference type="ARBA" id="ARBA00022679"/>
    </source>
</evidence>
<dbReference type="InterPro" id="IPR004358">
    <property type="entry name" value="Sig_transdc_His_kin-like_C"/>
</dbReference>
<feature type="domain" description="PAC" evidence="15">
    <location>
        <begin position="393"/>
        <end position="444"/>
    </location>
</feature>
<dbReference type="SMART" id="SM00388">
    <property type="entry name" value="HisKA"/>
    <property type="match status" value="1"/>
</dbReference>
<proteinExistence type="predicted"/>
<dbReference type="SMART" id="SM00086">
    <property type="entry name" value="PAC"/>
    <property type="match status" value="3"/>
</dbReference>
<comment type="subcellular location">
    <subcellularLocation>
        <location evidence="2">Cell membrane</location>
    </subcellularLocation>
    <subcellularLocation>
        <location evidence="3">Membrane raft</location>
        <topology evidence="3">Multi-pass membrane protein</topology>
    </subcellularLocation>
</comment>
<dbReference type="PATRIC" id="fig|316.110.peg.2803"/>
<dbReference type="Pfam" id="PF08447">
    <property type="entry name" value="PAS_3"/>
    <property type="match status" value="1"/>
</dbReference>
<evidence type="ECO:0000256" key="2">
    <source>
        <dbReference type="ARBA" id="ARBA00004236"/>
    </source>
</evidence>
<dbReference type="SMART" id="SM00091">
    <property type="entry name" value="PAS"/>
    <property type="match status" value="3"/>
</dbReference>
<dbReference type="Proteomes" id="UP000032439">
    <property type="component" value="Unassembled WGS sequence"/>
</dbReference>
<evidence type="ECO:0000256" key="12">
    <source>
        <dbReference type="ARBA" id="ARBA00023136"/>
    </source>
</evidence>
<dbReference type="InterPro" id="IPR013655">
    <property type="entry name" value="PAS_fold_3"/>
</dbReference>
<keyword evidence="9 16" id="KW-0418">Kinase</keyword>
<reference evidence="16 17" key="1">
    <citation type="submission" date="2014-11" db="EMBL/GenBank/DDBJ databases">
        <title>Genomics and ecophysiology of heterotrophic nitrogen fixing bacteria isolated from estuarine surface water.</title>
        <authorList>
            <person name="Bentzon-Tilia M."/>
            <person name="Severin I."/>
            <person name="Hansen L.H."/>
            <person name="Riemann L."/>
        </authorList>
    </citation>
    <scope>NUCLEOTIDE SEQUENCE [LARGE SCALE GENOMIC DNA]</scope>
    <source>
        <strain evidence="16 17">BAL361</strain>
    </source>
</reference>
<dbReference type="GO" id="GO:0000155">
    <property type="term" value="F:phosphorelay sensor kinase activity"/>
    <property type="evidence" value="ECO:0007669"/>
    <property type="project" value="InterPro"/>
</dbReference>
<keyword evidence="12" id="KW-0472">Membrane</keyword>
<protein>
    <recommendedName>
        <fullName evidence="4">histidine kinase</fullName>
        <ecNumber evidence="4">2.7.13.3</ecNumber>
    </recommendedName>
</protein>
<dbReference type="GO" id="GO:0005524">
    <property type="term" value="F:ATP binding"/>
    <property type="evidence" value="ECO:0007669"/>
    <property type="project" value="UniProtKB-KW"/>
</dbReference>
<dbReference type="CDD" id="cd00082">
    <property type="entry name" value="HisKA"/>
    <property type="match status" value="1"/>
</dbReference>
<keyword evidence="8" id="KW-0547">Nucleotide-binding</keyword>
<evidence type="ECO:0000256" key="9">
    <source>
        <dbReference type="ARBA" id="ARBA00022777"/>
    </source>
</evidence>
<dbReference type="RefSeq" id="WP_044314239.1">
    <property type="nucleotide sequence ID" value="NZ_JXXD01000027.1"/>
</dbReference>
<comment type="caution">
    <text evidence="16">The sequence shown here is derived from an EMBL/GenBank/DDBJ whole genome shotgun (WGS) entry which is preliminary data.</text>
</comment>
<gene>
    <name evidence="16" type="ORF">LO50_04420</name>
</gene>
<keyword evidence="7" id="KW-0808">Transferase</keyword>
<evidence type="ECO:0000313" key="16">
    <source>
        <dbReference type="EMBL" id="KIZ37742.1"/>
    </source>
</evidence>
<evidence type="ECO:0000256" key="10">
    <source>
        <dbReference type="ARBA" id="ARBA00022840"/>
    </source>
</evidence>
<dbReference type="Pfam" id="PF08448">
    <property type="entry name" value="PAS_4"/>
    <property type="match status" value="1"/>
</dbReference>
<dbReference type="InterPro" id="IPR035965">
    <property type="entry name" value="PAS-like_dom_sf"/>
</dbReference>
<evidence type="ECO:0000256" key="6">
    <source>
        <dbReference type="ARBA" id="ARBA00022553"/>
    </source>
</evidence>
<dbReference type="GO" id="GO:0045121">
    <property type="term" value="C:membrane raft"/>
    <property type="evidence" value="ECO:0007669"/>
    <property type="project" value="UniProtKB-SubCell"/>
</dbReference>
<dbReference type="InterPro" id="IPR003594">
    <property type="entry name" value="HATPase_dom"/>
</dbReference>
<dbReference type="Pfam" id="PF13426">
    <property type="entry name" value="PAS_9"/>
    <property type="match status" value="1"/>
</dbReference>
<dbReference type="Gene3D" id="1.10.287.130">
    <property type="match status" value="1"/>
</dbReference>
<dbReference type="InterPro" id="IPR000700">
    <property type="entry name" value="PAS-assoc_C"/>
</dbReference>
<dbReference type="PROSITE" id="PS50113">
    <property type="entry name" value="PAC"/>
    <property type="match status" value="3"/>
</dbReference>
<dbReference type="NCBIfam" id="TIGR00229">
    <property type="entry name" value="sensory_box"/>
    <property type="match status" value="3"/>
</dbReference>